<dbReference type="Ensembl" id="ENSSDUT00000002185.1">
    <property type="protein sequence ID" value="ENSSDUP00000002122.1"/>
    <property type="gene ID" value="ENSSDUG00000001656.1"/>
</dbReference>
<dbReference type="AlphaFoldDB" id="A0A3B4T831"/>
<feature type="chain" id="PRO_5017264961" description="Integrase catalytic domain-containing protein" evidence="1">
    <location>
        <begin position="21"/>
        <end position="544"/>
    </location>
</feature>
<feature type="signal peptide" evidence="1">
    <location>
        <begin position="1"/>
        <end position="20"/>
    </location>
</feature>
<dbReference type="Proteomes" id="UP000261420">
    <property type="component" value="Unplaced"/>
</dbReference>
<reference evidence="3" key="2">
    <citation type="submission" date="2025-09" db="UniProtKB">
        <authorList>
            <consortium name="Ensembl"/>
        </authorList>
    </citation>
    <scope>IDENTIFICATION</scope>
</reference>
<name>A0A3B4T831_SERDU</name>
<dbReference type="GO" id="GO:0015074">
    <property type="term" value="P:DNA integration"/>
    <property type="evidence" value="ECO:0007669"/>
    <property type="project" value="InterPro"/>
</dbReference>
<feature type="domain" description="Integrase catalytic" evidence="2">
    <location>
        <begin position="281"/>
        <end position="462"/>
    </location>
</feature>
<dbReference type="STRING" id="41447.ENSSDUP00000002122"/>
<dbReference type="PANTHER" id="PTHR46791:SF11">
    <property type="entry name" value="INTEGRASE CATALYTIC DOMAIN-CONTAINING PROTEIN"/>
    <property type="match status" value="1"/>
</dbReference>
<evidence type="ECO:0000259" key="2">
    <source>
        <dbReference type="PROSITE" id="PS50994"/>
    </source>
</evidence>
<dbReference type="GeneTree" id="ENSGT00940000164996"/>
<dbReference type="GO" id="GO:0003676">
    <property type="term" value="F:nucleic acid binding"/>
    <property type="evidence" value="ECO:0007669"/>
    <property type="project" value="InterPro"/>
</dbReference>
<dbReference type="InterPro" id="IPR012337">
    <property type="entry name" value="RNaseH-like_sf"/>
</dbReference>
<keyword evidence="4" id="KW-1185">Reference proteome</keyword>
<evidence type="ECO:0000256" key="1">
    <source>
        <dbReference type="SAM" id="SignalP"/>
    </source>
</evidence>
<dbReference type="Gene3D" id="3.30.420.10">
    <property type="entry name" value="Ribonuclease H-like superfamily/Ribonuclease H"/>
    <property type="match status" value="1"/>
</dbReference>
<evidence type="ECO:0000313" key="4">
    <source>
        <dbReference type="Proteomes" id="UP000261420"/>
    </source>
</evidence>
<accession>A0A3B4T831</accession>
<reference evidence="3" key="1">
    <citation type="submission" date="2025-08" db="UniProtKB">
        <authorList>
            <consortium name="Ensembl"/>
        </authorList>
    </citation>
    <scope>IDENTIFICATION</scope>
</reference>
<dbReference type="InterPro" id="IPR058913">
    <property type="entry name" value="Integrase_dom_put"/>
</dbReference>
<evidence type="ECO:0000313" key="3">
    <source>
        <dbReference type="Ensembl" id="ENSSDUP00000002122.1"/>
    </source>
</evidence>
<dbReference type="SUPFAM" id="SSF53098">
    <property type="entry name" value="Ribonuclease H-like"/>
    <property type="match status" value="1"/>
</dbReference>
<dbReference type="InterPro" id="IPR001584">
    <property type="entry name" value="Integrase_cat-core"/>
</dbReference>
<dbReference type="Pfam" id="PF24764">
    <property type="entry name" value="rva_4"/>
    <property type="match status" value="1"/>
</dbReference>
<proteinExistence type="predicted"/>
<dbReference type="PANTHER" id="PTHR46791">
    <property type="entry name" value="EXPRESSED PROTEIN"/>
    <property type="match status" value="1"/>
</dbReference>
<keyword evidence="1" id="KW-0732">Signal</keyword>
<organism evidence="3 4">
    <name type="scientific">Seriola dumerili</name>
    <name type="common">Greater amberjack</name>
    <name type="synonym">Caranx dumerili</name>
    <dbReference type="NCBI Taxonomy" id="41447"/>
    <lineage>
        <taxon>Eukaryota</taxon>
        <taxon>Metazoa</taxon>
        <taxon>Chordata</taxon>
        <taxon>Craniata</taxon>
        <taxon>Vertebrata</taxon>
        <taxon>Euteleostomi</taxon>
        <taxon>Actinopterygii</taxon>
        <taxon>Neopterygii</taxon>
        <taxon>Teleostei</taxon>
        <taxon>Neoteleostei</taxon>
        <taxon>Acanthomorphata</taxon>
        <taxon>Carangaria</taxon>
        <taxon>Carangiformes</taxon>
        <taxon>Carangidae</taxon>
        <taxon>Seriola</taxon>
    </lineage>
</organism>
<sequence length="544" mass="62194">MFPFARLFFLISYFFHTARGCHENRYFGTKLMSRCKKYVGTCIFGTMITGYTTFPSSRLVESCRVTGAVHVRESGQLLNHLLERLRSRLEHIVVRMPLDLDFLEFTCTQELVFLNAVSSQVTVCPAILDALTQLHSLINLEKDKREQHIAVVQFEQGPAGRQRMTISPDYLSKLLELNLSVPCIAKLLGVSRRTVYRRMAESDLSVKALYSPMTDDELDQCVREIKSRQPNSGYRMMKGLLQARGLRVQYNCVRASMHRVDTIGVINRMVHVGCLARRTYSVPGPQALWHIDTNHKLIRYNIVVFGGIDGFSRKIMYLGAASNNMASTTLAFFQESVDKFGVPFRVRGDQGVENVDVARFMFTVRGTGRSSFISGKSVHNQRIERLWRDLWVAVNCIYYDVLHYLEEEGFLSIAIPTHLFCCHFVFLPRLQDDLDTFQNGWDNHPLRTESNMTPNQLWELGRRHYPVQRPDNAEGMDIPDIEWENSGLPYEDHFSVVVPHTACPLTDGQLTAFRAAVQPRAASQSYGSDIYIAAVQFCEQFLDL</sequence>
<dbReference type="InterPro" id="IPR036397">
    <property type="entry name" value="RNaseH_sf"/>
</dbReference>
<dbReference type="PROSITE" id="PS50994">
    <property type="entry name" value="INTEGRASE"/>
    <property type="match status" value="1"/>
</dbReference>
<protein>
    <recommendedName>
        <fullName evidence="2">Integrase catalytic domain-containing protein</fullName>
    </recommendedName>
</protein>